<dbReference type="AlphaFoldDB" id="A0A3P2RC65"/>
<organism evidence="1 2">
    <name type="scientific">Weissella viridescens</name>
    <name type="common">Lactobacillus viridescens</name>
    <dbReference type="NCBI Taxonomy" id="1629"/>
    <lineage>
        <taxon>Bacteria</taxon>
        <taxon>Bacillati</taxon>
        <taxon>Bacillota</taxon>
        <taxon>Bacilli</taxon>
        <taxon>Lactobacillales</taxon>
        <taxon>Lactobacillaceae</taxon>
        <taxon>Weissella</taxon>
    </lineage>
</organism>
<dbReference type="EMBL" id="RHGY01000002">
    <property type="protein sequence ID" value="RRG18247.1"/>
    <property type="molecule type" value="Genomic_DNA"/>
</dbReference>
<proteinExistence type="predicted"/>
<dbReference type="Proteomes" id="UP000275836">
    <property type="component" value="Unassembled WGS sequence"/>
</dbReference>
<sequence length="63" mass="7357">MAFYADRYTQFTIICDKCYDHDGANSNDMDMPRNTNEAHKYFRDQGWKIGKGLAVCPNCKEEE</sequence>
<evidence type="ECO:0000313" key="1">
    <source>
        <dbReference type="EMBL" id="RRG18247.1"/>
    </source>
</evidence>
<accession>A0A3P2RC65</accession>
<reference evidence="1 2" key="1">
    <citation type="submission" date="2018-10" db="EMBL/GenBank/DDBJ databases">
        <title>Draft genome sequence of Weissella viridescens UCO-SMC3.</title>
        <authorList>
            <person name="Garcia-Cancino A."/>
            <person name="Espinoza-Monje M."/>
            <person name="Albarracin L."/>
            <person name="Garcia-Castillo V."/>
            <person name="Campos-Martin J."/>
            <person name="Nakano Y."/>
            <person name="Guitierrez-Zamorano C."/>
            <person name="Ikeda-Ohtsubo W."/>
            <person name="Morita H."/>
            <person name="Kitazawa H."/>
            <person name="Villena J."/>
        </authorList>
    </citation>
    <scope>NUCLEOTIDE SEQUENCE [LARGE SCALE GENOMIC DNA]</scope>
    <source>
        <strain evidence="1 2">UCO-SMC3</strain>
    </source>
</reference>
<gene>
    <name evidence="1" type="ORF">D3P96_02870</name>
</gene>
<protein>
    <submittedName>
        <fullName evidence="1">Uncharacterized protein</fullName>
    </submittedName>
</protein>
<name>A0A3P2RC65_WEIVI</name>
<comment type="caution">
    <text evidence="1">The sequence shown here is derived from an EMBL/GenBank/DDBJ whole genome shotgun (WGS) entry which is preliminary data.</text>
</comment>
<evidence type="ECO:0000313" key="2">
    <source>
        <dbReference type="Proteomes" id="UP000275836"/>
    </source>
</evidence>